<evidence type="ECO:0000313" key="1">
    <source>
        <dbReference type="EMBL" id="MQL91802.1"/>
    </source>
</evidence>
<reference evidence="1" key="1">
    <citation type="submission" date="2017-07" db="EMBL/GenBank/DDBJ databases">
        <title>Taro Niue Genome Assembly and Annotation.</title>
        <authorList>
            <person name="Atibalentja N."/>
            <person name="Keating K."/>
            <person name="Fields C.J."/>
        </authorList>
    </citation>
    <scope>NUCLEOTIDE SEQUENCE</scope>
    <source>
        <strain evidence="1">Niue_2</strain>
        <tissue evidence="1">Leaf</tissue>
    </source>
</reference>
<sequence>MMDYLVHRLWLIYEWCIFPWEANVDMTKTAICKAVLLFGIGLGDGASSLAYNTDFFKVKAPEHLISAALQEAWPNTILI</sequence>
<name>A0A843V0A2_COLES</name>
<organism evidence="1 2">
    <name type="scientific">Colocasia esculenta</name>
    <name type="common">Wild taro</name>
    <name type="synonym">Arum esculentum</name>
    <dbReference type="NCBI Taxonomy" id="4460"/>
    <lineage>
        <taxon>Eukaryota</taxon>
        <taxon>Viridiplantae</taxon>
        <taxon>Streptophyta</taxon>
        <taxon>Embryophyta</taxon>
        <taxon>Tracheophyta</taxon>
        <taxon>Spermatophyta</taxon>
        <taxon>Magnoliopsida</taxon>
        <taxon>Liliopsida</taxon>
        <taxon>Araceae</taxon>
        <taxon>Aroideae</taxon>
        <taxon>Colocasieae</taxon>
        <taxon>Colocasia</taxon>
    </lineage>
</organism>
<dbReference type="AlphaFoldDB" id="A0A843V0A2"/>
<proteinExistence type="predicted"/>
<gene>
    <name evidence="1" type="ORF">Taro_024416</name>
</gene>
<dbReference type="EMBL" id="NMUH01001380">
    <property type="protein sequence ID" value="MQL91802.1"/>
    <property type="molecule type" value="Genomic_DNA"/>
</dbReference>
<accession>A0A843V0A2</accession>
<comment type="caution">
    <text evidence="1">The sequence shown here is derived from an EMBL/GenBank/DDBJ whole genome shotgun (WGS) entry which is preliminary data.</text>
</comment>
<evidence type="ECO:0000313" key="2">
    <source>
        <dbReference type="Proteomes" id="UP000652761"/>
    </source>
</evidence>
<dbReference type="Proteomes" id="UP000652761">
    <property type="component" value="Unassembled WGS sequence"/>
</dbReference>
<keyword evidence="2" id="KW-1185">Reference proteome</keyword>
<protein>
    <submittedName>
        <fullName evidence="1">Uncharacterized protein</fullName>
    </submittedName>
</protein>